<dbReference type="RefSeq" id="WP_144048286.1">
    <property type="nucleotide sequence ID" value="NZ_CP041614.1"/>
</dbReference>
<feature type="region of interest" description="Disordered" evidence="1">
    <location>
        <begin position="348"/>
        <end position="368"/>
    </location>
</feature>
<sequence>MRRSIKFRLIFLVSAIISYTLGFQLLPENLDGTNSHLYVLVFSILYFLVLPITYWYCIIKMGEQKLWKMLLIFSMSSLMTRLSFPAEIASYFEFIAWLRYPIIAILLAIELYLMVSIIKALWLARNLSGDPRVHILDSFQEEDDKKRSLALVLASEPASWYYAIPRLSRNHVDAITKLKLRSAARWHWLVMTLGALVMAALAYVIISPWSELLAIIVSSITGYGVIMLAANYRISRYFSIYGHQDKLVINNSVWGFISIKLEDIESVEVGRYPRKNDKEGLHFGYGDSSNIKLRFSKPQTYFGGLGQLTERVDIIDMHVSEPQVLADYIQEYSENIFVKDALVSQNQDREPASDNCDFPVQANSGMNQ</sequence>
<name>A0ABX5X3P0_9GAMM</name>
<feature type="transmembrane region" description="Helical" evidence="2">
    <location>
        <begin position="186"/>
        <end position="206"/>
    </location>
</feature>
<accession>A0ABX5X3P0</accession>
<evidence type="ECO:0000313" key="3">
    <source>
        <dbReference type="EMBL" id="QDO85977.1"/>
    </source>
</evidence>
<gene>
    <name evidence="3" type="ORF">FM037_25375</name>
</gene>
<keyword evidence="2" id="KW-1133">Transmembrane helix</keyword>
<feature type="transmembrane region" description="Helical" evidence="2">
    <location>
        <begin position="7"/>
        <end position="26"/>
    </location>
</feature>
<organism evidence="3 4">
    <name type="scientific">Shewanella psychropiezotolerans</name>
    <dbReference type="NCBI Taxonomy" id="2593655"/>
    <lineage>
        <taxon>Bacteria</taxon>
        <taxon>Pseudomonadati</taxon>
        <taxon>Pseudomonadota</taxon>
        <taxon>Gammaproteobacteria</taxon>
        <taxon>Alteromonadales</taxon>
        <taxon>Shewanellaceae</taxon>
        <taxon>Shewanella</taxon>
    </lineage>
</organism>
<proteinExistence type="predicted"/>
<feature type="transmembrane region" description="Helical" evidence="2">
    <location>
        <begin position="38"/>
        <end position="58"/>
    </location>
</feature>
<evidence type="ECO:0000313" key="4">
    <source>
        <dbReference type="Proteomes" id="UP000315947"/>
    </source>
</evidence>
<evidence type="ECO:0000256" key="2">
    <source>
        <dbReference type="SAM" id="Phobius"/>
    </source>
</evidence>
<evidence type="ECO:0000256" key="1">
    <source>
        <dbReference type="SAM" id="MobiDB-lite"/>
    </source>
</evidence>
<protein>
    <submittedName>
        <fullName evidence="3">Uncharacterized protein</fullName>
    </submittedName>
</protein>
<feature type="transmembrane region" description="Helical" evidence="2">
    <location>
        <begin position="212"/>
        <end position="230"/>
    </location>
</feature>
<keyword evidence="2" id="KW-0472">Membrane</keyword>
<reference evidence="3 4" key="1">
    <citation type="submission" date="2019-07" db="EMBL/GenBank/DDBJ databases">
        <title>Shewanella sp. YLB-06 whole genomic sequence.</title>
        <authorList>
            <person name="Yu L."/>
        </authorList>
    </citation>
    <scope>NUCLEOTIDE SEQUENCE [LARGE SCALE GENOMIC DNA]</scope>
    <source>
        <strain evidence="3 4">YLB-06</strain>
    </source>
</reference>
<keyword evidence="4" id="KW-1185">Reference proteome</keyword>
<keyword evidence="2" id="KW-0812">Transmembrane</keyword>
<dbReference type="Proteomes" id="UP000315947">
    <property type="component" value="Chromosome"/>
</dbReference>
<feature type="transmembrane region" description="Helical" evidence="2">
    <location>
        <begin position="98"/>
        <end position="122"/>
    </location>
</feature>
<dbReference type="EMBL" id="CP041614">
    <property type="protein sequence ID" value="QDO85977.1"/>
    <property type="molecule type" value="Genomic_DNA"/>
</dbReference>
<feature type="transmembrane region" description="Helical" evidence="2">
    <location>
        <begin position="70"/>
        <end position="92"/>
    </location>
</feature>